<dbReference type="GO" id="GO:0005634">
    <property type="term" value="C:nucleus"/>
    <property type="evidence" value="ECO:0007669"/>
    <property type="project" value="TreeGrafter"/>
</dbReference>
<feature type="region of interest" description="Disordered" evidence="1">
    <location>
        <begin position="349"/>
        <end position="381"/>
    </location>
</feature>
<organism evidence="3 4">
    <name type="scientific">Colletotrichum asianum</name>
    <dbReference type="NCBI Taxonomy" id="702518"/>
    <lineage>
        <taxon>Eukaryota</taxon>
        <taxon>Fungi</taxon>
        <taxon>Dikarya</taxon>
        <taxon>Ascomycota</taxon>
        <taxon>Pezizomycotina</taxon>
        <taxon>Sordariomycetes</taxon>
        <taxon>Hypocreomycetidae</taxon>
        <taxon>Glomerellales</taxon>
        <taxon>Glomerellaceae</taxon>
        <taxon>Colletotrichum</taxon>
        <taxon>Colletotrichum gloeosporioides species complex</taxon>
    </lineage>
</organism>
<feature type="compositionally biased region" description="Low complexity" evidence="1">
    <location>
        <begin position="302"/>
        <end position="315"/>
    </location>
</feature>
<comment type="caution">
    <text evidence="3">The sequence shown here is derived from an EMBL/GenBank/DDBJ whole genome shotgun (WGS) entry which is preliminary data.</text>
</comment>
<evidence type="ECO:0000313" key="3">
    <source>
        <dbReference type="EMBL" id="KAF0317746.1"/>
    </source>
</evidence>
<sequence>MNGHIHFASSSEDEFPDLDVIFQRSKQIKRQAKTPQQQSGIDSYDLPRRTEKTTEPRESKGNELELKKQKQNSSKTSSTARRRRLGQQSDNPLLKRFGTCPANEGQNLLEIKTQTKRTTSVKVRELRARDQVTSPAKPLVEATEECSEDSTNDATEITEADISEFFYDALSEIEDDDDTPSQFDREEPAPKSRPPAVRSEEGSSKAKDLLASRSTPDAEMLKPKPFSSNRPRRGTSSKESSVDKTLVRGRTVTRPKSTLIDLTDDVTDSLRRLDLDSTGSRKQDTKNKSRDAPQATPPSTPPKLTSKTLLSSKKLPAIPKTPHGPSMDLFWSQEFVDEWNEEHSPKKLILPPAQKSPAKSAVKAKTNKTEAAKQKETKKSFEKTKHDLAQAFLRELDDNITQGKLQSLAECTGGVQIKWSAKLNTTAGRANWRRETVRKVVDGIEKSVTHRHHASIELAEKVIDDENRLLNVVAHEFCHLANFMVNGITGNPHGKEFKIWAAKCSQTFGDRGIEVTTKHSYEIDFKYIWECAECGLEYKRHSKSINPERHRCGSCKAQLKQTKPVPRAAAKPSEYQQFFKEQMKIVKQEHPKSPQKEVMKIIADRWAKRGGSNRATPETESAEASIDNVGARLNSIKL</sequence>
<gene>
    <name evidence="3" type="ORF">GQ607_015056</name>
</gene>
<dbReference type="Pfam" id="PF10263">
    <property type="entry name" value="SprT-like"/>
    <property type="match status" value="1"/>
</dbReference>
<dbReference type="Gene3D" id="1.10.30.10">
    <property type="entry name" value="High mobility group box domain"/>
    <property type="match status" value="1"/>
</dbReference>
<dbReference type="InterPro" id="IPR006640">
    <property type="entry name" value="SprT-like_domain"/>
</dbReference>
<dbReference type="OrthoDB" id="20772at2759"/>
<feature type="compositionally biased region" description="Basic and acidic residues" evidence="1">
    <location>
        <begin position="367"/>
        <end position="381"/>
    </location>
</feature>
<dbReference type="PANTHER" id="PTHR23099">
    <property type="entry name" value="TRANSCRIPTIONAL REGULATOR"/>
    <property type="match status" value="1"/>
</dbReference>
<dbReference type="PANTHER" id="PTHR23099:SF0">
    <property type="entry name" value="GERM CELL NUCLEAR ACIDIC PROTEIN"/>
    <property type="match status" value="1"/>
</dbReference>
<feature type="compositionally biased region" description="Acidic residues" evidence="1">
    <location>
        <begin position="142"/>
        <end position="162"/>
    </location>
</feature>
<name>A0A8H3VWF1_9PEZI</name>
<evidence type="ECO:0000259" key="2">
    <source>
        <dbReference type="SMART" id="SM00731"/>
    </source>
</evidence>
<feature type="region of interest" description="Disordered" evidence="1">
    <location>
        <begin position="273"/>
        <end position="324"/>
    </location>
</feature>
<protein>
    <submittedName>
        <fullName evidence="3">Sprt family metallopeptidase</fullName>
    </submittedName>
</protein>
<dbReference type="Proteomes" id="UP000434172">
    <property type="component" value="Unassembled WGS sequence"/>
</dbReference>
<reference evidence="3 4" key="1">
    <citation type="submission" date="2019-12" db="EMBL/GenBank/DDBJ databases">
        <title>A genome sequence resource for the geographically widespread anthracnose pathogen Colletotrichum asianum.</title>
        <authorList>
            <person name="Meng Y."/>
        </authorList>
    </citation>
    <scope>NUCLEOTIDE SEQUENCE [LARGE SCALE GENOMIC DNA]</scope>
    <source>
        <strain evidence="3 4">ICMP 18580</strain>
    </source>
</reference>
<feature type="compositionally biased region" description="Basic and acidic residues" evidence="1">
    <location>
        <begin position="45"/>
        <end position="68"/>
    </location>
</feature>
<dbReference type="InterPro" id="IPR036910">
    <property type="entry name" value="HMG_box_dom_sf"/>
</dbReference>
<dbReference type="Pfam" id="PF17283">
    <property type="entry name" value="Zn_ribbon_SprT"/>
    <property type="match status" value="1"/>
</dbReference>
<keyword evidence="4" id="KW-1185">Reference proteome</keyword>
<dbReference type="InterPro" id="IPR035240">
    <property type="entry name" value="SprT_Zn_ribbon"/>
</dbReference>
<dbReference type="AlphaFoldDB" id="A0A8H3VWF1"/>
<dbReference type="GO" id="GO:0006950">
    <property type="term" value="P:response to stress"/>
    <property type="evidence" value="ECO:0007669"/>
    <property type="project" value="UniProtKB-ARBA"/>
</dbReference>
<feature type="compositionally biased region" description="Basic and acidic residues" evidence="1">
    <location>
        <begin position="273"/>
        <end position="291"/>
    </location>
</feature>
<dbReference type="SUPFAM" id="SSF47095">
    <property type="entry name" value="HMG-box"/>
    <property type="match status" value="1"/>
</dbReference>
<dbReference type="CDD" id="cd00084">
    <property type="entry name" value="HMG-box_SF"/>
    <property type="match status" value="1"/>
</dbReference>
<dbReference type="SMART" id="SM00731">
    <property type="entry name" value="SprT"/>
    <property type="match status" value="1"/>
</dbReference>
<dbReference type="EMBL" id="WOWK01000124">
    <property type="protein sequence ID" value="KAF0317746.1"/>
    <property type="molecule type" value="Genomic_DNA"/>
</dbReference>
<feature type="domain" description="SprT-like" evidence="2">
    <location>
        <begin position="394"/>
        <end position="562"/>
    </location>
</feature>
<evidence type="ECO:0000313" key="4">
    <source>
        <dbReference type="Proteomes" id="UP000434172"/>
    </source>
</evidence>
<proteinExistence type="predicted"/>
<feature type="region of interest" description="Disordered" evidence="1">
    <location>
        <begin position="26"/>
        <end position="250"/>
    </location>
</feature>
<accession>A0A8H3VWF1</accession>
<feature type="compositionally biased region" description="Basic and acidic residues" evidence="1">
    <location>
        <begin position="198"/>
        <end position="210"/>
    </location>
</feature>
<evidence type="ECO:0000256" key="1">
    <source>
        <dbReference type="SAM" id="MobiDB-lite"/>
    </source>
</evidence>